<dbReference type="InterPro" id="IPR009679">
    <property type="entry name" value="Phage_186_CII-like"/>
</dbReference>
<dbReference type="Proteomes" id="UP000608450">
    <property type="component" value="Unassembled WGS sequence"/>
</dbReference>
<dbReference type="Pfam" id="PF06892">
    <property type="entry name" value="Phage_CP76"/>
    <property type="match status" value="1"/>
</dbReference>
<sequence>MENFEKAIHDEVIAHGGTDLAKSMGVNRTRLLDCANPNREEHRMNLQMFGLVLAHVPEEGRRRILRALLGEYGYDLVARAVPVAEAPLQALVGLLAEVGDVTRELHDALEDGRITQFEKATLNRSISEVRSAVEVLEHSVQVA</sequence>
<name>A0ABS0KNH8_PSENT</name>
<reference evidence="1 2" key="1">
    <citation type="submission" date="2020-11" db="EMBL/GenBank/DDBJ databases">
        <title>Enhanced detection system for hospital associated transmission using whole genome sequencing surveillance.</title>
        <authorList>
            <person name="Harrison L.H."/>
            <person name="Van Tyne D."/>
            <person name="Marsh J.W."/>
            <person name="Griffith M.P."/>
            <person name="Snyder D.J."/>
            <person name="Cooper V.S."/>
            <person name="Mustapha M."/>
        </authorList>
    </citation>
    <scope>NUCLEOTIDE SEQUENCE [LARGE SCALE GENOMIC DNA]</scope>
    <source>
        <strain evidence="1 2">PSA00705</strain>
    </source>
</reference>
<dbReference type="EMBL" id="JADTFC010000050">
    <property type="protein sequence ID" value="MBG6289494.1"/>
    <property type="molecule type" value="Genomic_DNA"/>
</dbReference>
<organism evidence="1 2">
    <name type="scientific">Pseudomonas nitroreducens</name>
    <dbReference type="NCBI Taxonomy" id="46680"/>
    <lineage>
        <taxon>Bacteria</taxon>
        <taxon>Pseudomonadati</taxon>
        <taxon>Pseudomonadota</taxon>
        <taxon>Gammaproteobacteria</taxon>
        <taxon>Pseudomonadales</taxon>
        <taxon>Pseudomonadaceae</taxon>
        <taxon>Pseudomonas</taxon>
    </lineage>
</organism>
<proteinExistence type="predicted"/>
<protein>
    <submittedName>
        <fullName evidence="1">Rha family transcriptional regulator</fullName>
    </submittedName>
</protein>
<accession>A0ABS0KNH8</accession>
<comment type="caution">
    <text evidence="1">The sequence shown here is derived from an EMBL/GenBank/DDBJ whole genome shotgun (WGS) entry which is preliminary data.</text>
</comment>
<evidence type="ECO:0000313" key="1">
    <source>
        <dbReference type="EMBL" id="MBG6289494.1"/>
    </source>
</evidence>
<evidence type="ECO:0000313" key="2">
    <source>
        <dbReference type="Proteomes" id="UP000608450"/>
    </source>
</evidence>
<dbReference type="RefSeq" id="WP_196913080.1">
    <property type="nucleotide sequence ID" value="NZ_JADTFC010000050.1"/>
</dbReference>
<keyword evidence="2" id="KW-1185">Reference proteome</keyword>
<gene>
    <name evidence="1" type="ORF">I5I61_18730</name>
</gene>